<comment type="caution">
    <text evidence="1">The sequence shown here is derived from an EMBL/GenBank/DDBJ whole genome shotgun (WGS) entry which is preliminary data.</text>
</comment>
<proteinExistence type="predicted"/>
<name>A0A1V6PUE7_9EURO</name>
<protein>
    <submittedName>
        <fullName evidence="1">Uncharacterized protein</fullName>
    </submittedName>
</protein>
<dbReference type="Proteomes" id="UP000191672">
    <property type="component" value="Unassembled WGS sequence"/>
</dbReference>
<sequence length="73" mass="8127">MARALRFAVGTSQRFQRTSLMNHWLTKRKTNPKDLGALHSKLARALMSYLTVVMVETAEPALASGINDPPIVF</sequence>
<dbReference type="AlphaFoldDB" id="A0A1V6PUE7"/>
<keyword evidence="2" id="KW-1185">Reference proteome</keyword>
<evidence type="ECO:0000313" key="2">
    <source>
        <dbReference type="Proteomes" id="UP000191672"/>
    </source>
</evidence>
<gene>
    <name evidence="1" type="ORF">PENANT_c039G02840</name>
</gene>
<evidence type="ECO:0000313" key="1">
    <source>
        <dbReference type="EMBL" id="OQD80116.1"/>
    </source>
</evidence>
<organism evidence="1 2">
    <name type="scientific">Penicillium antarcticum</name>
    <dbReference type="NCBI Taxonomy" id="416450"/>
    <lineage>
        <taxon>Eukaryota</taxon>
        <taxon>Fungi</taxon>
        <taxon>Dikarya</taxon>
        <taxon>Ascomycota</taxon>
        <taxon>Pezizomycotina</taxon>
        <taxon>Eurotiomycetes</taxon>
        <taxon>Eurotiomycetidae</taxon>
        <taxon>Eurotiales</taxon>
        <taxon>Aspergillaceae</taxon>
        <taxon>Penicillium</taxon>
    </lineage>
</organism>
<accession>A0A1V6PUE7</accession>
<dbReference type="EMBL" id="MDYN01000039">
    <property type="protein sequence ID" value="OQD80116.1"/>
    <property type="molecule type" value="Genomic_DNA"/>
</dbReference>
<reference evidence="2" key="1">
    <citation type="journal article" date="2017" name="Nat. Microbiol.">
        <title>Global analysis of biosynthetic gene clusters reveals vast potential of secondary metabolite production in Penicillium species.</title>
        <authorList>
            <person name="Nielsen J.C."/>
            <person name="Grijseels S."/>
            <person name="Prigent S."/>
            <person name="Ji B."/>
            <person name="Dainat J."/>
            <person name="Nielsen K.F."/>
            <person name="Frisvad J.C."/>
            <person name="Workman M."/>
            <person name="Nielsen J."/>
        </authorList>
    </citation>
    <scope>NUCLEOTIDE SEQUENCE [LARGE SCALE GENOMIC DNA]</scope>
    <source>
        <strain evidence="2">IBT 31811</strain>
    </source>
</reference>